<dbReference type="InParanoid" id="A0A165FS20"/>
<evidence type="ECO:0000313" key="3">
    <source>
        <dbReference type="Proteomes" id="UP000076871"/>
    </source>
</evidence>
<dbReference type="AlphaFoldDB" id="A0A165FS20"/>
<dbReference type="STRING" id="1314785.A0A165FS20"/>
<feature type="compositionally biased region" description="Basic residues" evidence="1">
    <location>
        <begin position="377"/>
        <end position="386"/>
    </location>
</feature>
<name>A0A165FS20_9APHY</name>
<dbReference type="EMBL" id="KV427612">
    <property type="protein sequence ID" value="KZT09337.1"/>
    <property type="molecule type" value="Genomic_DNA"/>
</dbReference>
<dbReference type="PANTHER" id="PTHR33129">
    <property type="entry name" value="PROTEIN KINASE DOMAIN-CONTAINING PROTEIN-RELATED"/>
    <property type="match status" value="1"/>
</dbReference>
<feature type="region of interest" description="Disordered" evidence="1">
    <location>
        <begin position="371"/>
        <end position="393"/>
    </location>
</feature>
<evidence type="ECO:0000256" key="1">
    <source>
        <dbReference type="SAM" id="MobiDB-lite"/>
    </source>
</evidence>
<protein>
    <submittedName>
        <fullName evidence="2">Uncharacterized protein</fullName>
    </submittedName>
</protein>
<dbReference type="RefSeq" id="XP_040767077.1">
    <property type="nucleotide sequence ID" value="XM_040914272.1"/>
</dbReference>
<dbReference type="Proteomes" id="UP000076871">
    <property type="component" value="Unassembled WGS sequence"/>
</dbReference>
<keyword evidence="3" id="KW-1185">Reference proteome</keyword>
<accession>A0A165FS20</accession>
<proteinExistence type="predicted"/>
<evidence type="ECO:0000313" key="2">
    <source>
        <dbReference type="EMBL" id="KZT09337.1"/>
    </source>
</evidence>
<dbReference type="InterPro" id="IPR052980">
    <property type="entry name" value="Crinkler_effector"/>
</dbReference>
<sequence length="569" mass="64558">MPKSGSGGVGKSGRLRTQDAPYVLSLSMDESVLPGSMTDDFLVLPSYQRLFARAWKLYLEDPDRGILVTGQPGIGKSTWLRYALIRLLKKQQVVLFAQDERYHLFYHDCVYTISSGKLSNDYLPRPPENGYFWGLIDSDKRAVQPHSALLDLPIFPVQAASPNRIRYRQWLKQREGFTLELQKRYKRLRAKAKKALERSEDRSHQADDAVANVLQISRKEAPMKAKILAALNYAIELYGYSARDIYAAVFTPNEMAASFHQALNDASFKDIFNILPHTNTTNPDTLSHWLVTVVVSPKDSINYSDDFGIDSKSNHIMEKLKVHFEKVQHEEARQMMMKCRTFESGSFRGFIFEKIAHNYLSGAEDVPNALPPLVPMRKSKRKSKRKTAADAPAAESKTEAALVSFSMAASPQESDFLDIFLPVRAKDIRVVDFQHDTFSEGICQYFYAARSPNSPLFDSFFVELQEDVEVVTAIIWLFQVTLRERHEGSTSGYQLIQKIKGLALARAQKRAKHGLDQFAIEQEVSTVGSVRSRLPERTAKKRTWVMPEGWDKHEGEVYGQLVPDGFSEG</sequence>
<dbReference type="OrthoDB" id="2758819at2759"/>
<organism evidence="2 3">
    <name type="scientific">Laetiporus sulphureus 93-53</name>
    <dbReference type="NCBI Taxonomy" id="1314785"/>
    <lineage>
        <taxon>Eukaryota</taxon>
        <taxon>Fungi</taxon>
        <taxon>Dikarya</taxon>
        <taxon>Basidiomycota</taxon>
        <taxon>Agaricomycotina</taxon>
        <taxon>Agaricomycetes</taxon>
        <taxon>Polyporales</taxon>
        <taxon>Laetiporus</taxon>
    </lineage>
</organism>
<dbReference type="PANTHER" id="PTHR33129:SF3">
    <property type="entry name" value="HOT SPOT (RHS) PROTEIN, PUTATIVE-RELATED"/>
    <property type="match status" value="1"/>
</dbReference>
<reference evidence="2 3" key="1">
    <citation type="journal article" date="2016" name="Mol. Biol. Evol.">
        <title>Comparative Genomics of Early-Diverging Mushroom-Forming Fungi Provides Insights into the Origins of Lignocellulose Decay Capabilities.</title>
        <authorList>
            <person name="Nagy L.G."/>
            <person name="Riley R."/>
            <person name="Tritt A."/>
            <person name="Adam C."/>
            <person name="Daum C."/>
            <person name="Floudas D."/>
            <person name="Sun H."/>
            <person name="Yadav J.S."/>
            <person name="Pangilinan J."/>
            <person name="Larsson K.H."/>
            <person name="Matsuura K."/>
            <person name="Barry K."/>
            <person name="Labutti K."/>
            <person name="Kuo R."/>
            <person name="Ohm R.A."/>
            <person name="Bhattacharya S.S."/>
            <person name="Shirouzu T."/>
            <person name="Yoshinaga Y."/>
            <person name="Martin F.M."/>
            <person name="Grigoriev I.V."/>
            <person name="Hibbett D.S."/>
        </authorList>
    </citation>
    <scope>NUCLEOTIDE SEQUENCE [LARGE SCALE GENOMIC DNA]</scope>
    <source>
        <strain evidence="2 3">93-53</strain>
    </source>
</reference>
<gene>
    <name evidence="2" type="ORF">LAESUDRAFT_810943</name>
</gene>
<dbReference type="GeneID" id="63831299"/>